<accession>A0A6G1GAJ8</accession>
<dbReference type="OrthoDB" id="14911at2759"/>
<evidence type="ECO:0000256" key="6">
    <source>
        <dbReference type="SAM" id="MobiDB-lite"/>
    </source>
</evidence>
<evidence type="ECO:0000256" key="3">
    <source>
        <dbReference type="ARBA" id="ARBA00022963"/>
    </source>
</evidence>
<dbReference type="GO" id="GO:0006654">
    <property type="term" value="P:phosphatidic acid biosynthetic process"/>
    <property type="evidence" value="ECO:0007669"/>
    <property type="project" value="InterPro"/>
</dbReference>
<dbReference type="InterPro" id="IPR015679">
    <property type="entry name" value="PLipase_D_fam"/>
</dbReference>
<dbReference type="GeneID" id="54422859"/>
<sequence>MPRYNEDDLAYGEYHGQGGEESSRHFIGDVFHRLRGTKPDSEYSHEAAQTQTPPGSTTPYDPHLIDPNPTTVGNIQSHDPPAQSSSTMSSLFGKVHQAVHGVGAQIKDKINTLGDNQTVHAHTSVDGQCSDGAHSNSRHRFHSFAPQREGNELKWYVDGCNYMWAVSVAIEQARESIWILDWWLSPELYLRRPPKKFENYRIDRMLKAAAERGVKVNIIVYKEVTQALTLSSAHTKHHLEDLHPNIGVFRHPDHLPDTAVLSSSFISSLQNLKLTAASAAKLPGDALKAVYGTSEGTVLYWAHHEKLCLIDGNLAFMGGLDLCYGRWDTHQHPIADLHPANIDDTVFPGQDYNNARIMDFQDVPHWENNKLDRTKSARMGWSDVSLCVRGPAVEDLKVHFAERWNFIWQEKYSVKNEGRYHKIDIHRSSYGVVGEGQTGADSAQGSYQPSGAQGLDGAPSEFQAQSQGQYFPPPPTQASRGIDHAEGERGFGGEDGERGFRHGRLGGAGDKLWQRVEGGLQQFEDKYQLHHESHHSEQQQTGPLGGAICQLTRSCAEWSHGTPLEHSIANAYIETITAAKHFIYIENQFFITATTPEQKPVANLIGSAIVARIKRAARENQPFKIFVMMPAVPAFAGDLRSDDALSTRAIMEFQYQSICRDQKRQLSIYEQLAREDIDPVQYIRFYNLRNFDRLNTSAALRTVEQSAGVSYEDARKQYDEQVGGGFGQGQPEGQETSRGYDPSGYQPYHPAPAEADSNPGYPPPPPRPQDQYNPPSHTGYGAPQDYSGAAPYSTYQSATSQASSDPTPDTVSNAYMQGGQDIRSAPWSGDAQSELSSIVSEELYIHSKLLIADDSVVICGSANLNDRSQLGNHDSEIAIIIRDRTPVPGPPPTIAGRPNEQANAFATSLRRFIFRKHLGLVPPQQMDRPDRNAMPLDGGMGGMTNDYDWGSEEDRAVHDPLSEPFLALWDGTARRNTESFRKVFHPVPDDTVRTWTAYEEYYTKFFAPPKQEGAAKEGQPVPKAKYDVGHVVEENFPGGVHEVKEILSQVKGTLVEMPLLFLKDEDIAKEGLGLNAFTEEVYT</sequence>
<feature type="region of interest" description="Disordered" evidence="6">
    <location>
        <begin position="721"/>
        <end position="816"/>
    </location>
</feature>
<feature type="compositionally biased region" description="Polar residues" evidence="6">
    <location>
        <begin position="805"/>
        <end position="815"/>
    </location>
</feature>
<feature type="domain" description="PLD phosphodiesterase" evidence="7">
    <location>
        <begin position="299"/>
        <end position="326"/>
    </location>
</feature>
<evidence type="ECO:0000259" key="7">
    <source>
        <dbReference type="PROSITE" id="PS50035"/>
    </source>
</evidence>
<comment type="similarity">
    <text evidence="5">Belongs to the phospholipase D family.</text>
</comment>
<evidence type="ECO:0000256" key="5">
    <source>
        <dbReference type="PIRNR" id="PIRNR009376"/>
    </source>
</evidence>
<dbReference type="PANTHER" id="PTHR18896">
    <property type="entry name" value="PHOSPHOLIPASE D"/>
    <property type="match status" value="1"/>
</dbReference>
<dbReference type="AlphaFoldDB" id="A0A6G1GAJ8"/>
<protein>
    <recommendedName>
        <fullName evidence="5">Phospholipase</fullName>
        <ecNumber evidence="5">3.1.4.4</ecNumber>
    </recommendedName>
</protein>
<feature type="region of interest" description="Disordered" evidence="6">
    <location>
        <begin position="1"/>
        <end position="88"/>
    </location>
</feature>
<reference evidence="8 10" key="1">
    <citation type="submission" date="2020-01" db="EMBL/GenBank/DDBJ databases">
        <authorList>
            <consortium name="DOE Joint Genome Institute"/>
            <person name="Haridas S."/>
            <person name="Albert R."/>
            <person name="Binder M."/>
            <person name="Bloem J."/>
            <person name="Labutti K."/>
            <person name="Salamov A."/>
            <person name="Andreopoulos B."/>
            <person name="Baker S.E."/>
            <person name="Barry K."/>
            <person name="Bills G."/>
            <person name="Bluhm B.H."/>
            <person name="Cannon C."/>
            <person name="Castanera R."/>
            <person name="Culley D.E."/>
            <person name="Daum C."/>
            <person name="Ezra D."/>
            <person name="Gonzalez J.B."/>
            <person name="Henrissat B."/>
            <person name="Kuo A."/>
            <person name="Liang C."/>
            <person name="Lipzen A."/>
            <person name="Lutzoni F."/>
            <person name="Magnuson J."/>
            <person name="Mondo S."/>
            <person name="Nolan M."/>
            <person name="Ohm R."/>
            <person name="Pangilinan J."/>
            <person name="Park H.-J."/>
            <person name="Ramirez L."/>
            <person name="Alfaro M."/>
            <person name="Sun H."/>
            <person name="Tritt A."/>
            <person name="Yoshinaga Y."/>
            <person name="Zwiers L.-H."/>
            <person name="Turgeon B.G."/>
            <person name="Goodwin S.B."/>
            <person name="Spatafora J.W."/>
            <person name="Crous P.W."/>
            <person name="Grigoriev I.V."/>
        </authorList>
    </citation>
    <scope>NUCLEOTIDE SEQUENCE</scope>
    <source>
        <strain evidence="8 10">CBS 781.70</strain>
    </source>
</reference>
<reference evidence="10" key="3">
    <citation type="submission" date="2025-04" db="UniProtKB">
        <authorList>
            <consortium name="RefSeq"/>
        </authorList>
    </citation>
    <scope>IDENTIFICATION</scope>
    <source>
        <strain evidence="10">CBS 781.70</strain>
    </source>
</reference>
<keyword evidence="3 5" id="KW-0442">Lipid degradation</keyword>
<name>A0A6G1GAJ8_9PEZI</name>
<organism evidence="8">
    <name type="scientific">Eremomyces bilateralis CBS 781.70</name>
    <dbReference type="NCBI Taxonomy" id="1392243"/>
    <lineage>
        <taxon>Eukaryota</taxon>
        <taxon>Fungi</taxon>
        <taxon>Dikarya</taxon>
        <taxon>Ascomycota</taxon>
        <taxon>Pezizomycotina</taxon>
        <taxon>Dothideomycetes</taxon>
        <taxon>Dothideomycetes incertae sedis</taxon>
        <taxon>Eremomycetales</taxon>
        <taxon>Eremomycetaceae</taxon>
        <taxon>Eremomyces</taxon>
    </lineage>
</organism>
<feature type="region of interest" description="Disordered" evidence="6">
    <location>
        <begin position="436"/>
        <end position="498"/>
    </location>
</feature>
<reference evidence="10" key="2">
    <citation type="submission" date="2020-04" db="EMBL/GenBank/DDBJ databases">
        <authorList>
            <consortium name="NCBI Genome Project"/>
        </authorList>
    </citation>
    <scope>NUCLEOTIDE SEQUENCE</scope>
    <source>
        <strain evidence="10">CBS 781.70</strain>
    </source>
</reference>
<feature type="compositionally biased region" description="Low complexity" evidence="6">
    <location>
        <begin position="792"/>
        <end position="804"/>
    </location>
</feature>
<feature type="domain" description="PLD phosphodiesterase" evidence="7">
    <location>
        <begin position="841"/>
        <end position="868"/>
    </location>
</feature>
<feature type="compositionally biased region" description="Polar residues" evidence="6">
    <location>
        <begin position="439"/>
        <end position="451"/>
    </location>
</feature>
<dbReference type="CDD" id="cd09141">
    <property type="entry name" value="PLDc_vPLD1_2_yPLD_like_2"/>
    <property type="match status" value="1"/>
</dbReference>
<keyword evidence="2 5" id="KW-0378">Hydrolase</keyword>
<keyword evidence="1" id="KW-0677">Repeat</keyword>
<feature type="compositionally biased region" description="Polar residues" evidence="6">
    <location>
        <begin position="68"/>
        <end position="88"/>
    </location>
</feature>
<evidence type="ECO:0000256" key="2">
    <source>
        <dbReference type="ARBA" id="ARBA00022801"/>
    </source>
</evidence>
<dbReference type="CDD" id="cd09138">
    <property type="entry name" value="PLDc_vPLD1_2_yPLD_like_1"/>
    <property type="match status" value="1"/>
</dbReference>
<dbReference type="InterPro" id="IPR001736">
    <property type="entry name" value="PLipase_D/transphosphatidylase"/>
</dbReference>
<feature type="compositionally biased region" description="Polar residues" evidence="6">
    <location>
        <begin position="47"/>
        <end position="59"/>
    </location>
</feature>
<keyword evidence="9" id="KW-1185">Reference proteome</keyword>
<gene>
    <name evidence="8 10" type="ORF">P152DRAFT_499032</name>
</gene>
<feature type="compositionally biased region" description="Basic and acidic residues" evidence="6">
    <location>
        <begin position="21"/>
        <end position="45"/>
    </location>
</feature>
<dbReference type="Proteomes" id="UP000504638">
    <property type="component" value="Unplaced"/>
</dbReference>
<evidence type="ECO:0000256" key="1">
    <source>
        <dbReference type="ARBA" id="ARBA00022737"/>
    </source>
</evidence>
<dbReference type="PROSITE" id="PS50035">
    <property type="entry name" value="PLD"/>
    <property type="match status" value="2"/>
</dbReference>
<dbReference type="PANTHER" id="PTHR18896:SF186">
    <property type="entry name" value="PHOSPHOLIPASE D"/>
    <property type="match status" value="1"/>
</dbReference>
<dbReference type="GO" id="GO:0009395">
    <property type="term" value="P:phospholipid catabolic process"/>
    <property type="evidence" value="ECO:0007669"/>
    <property type="project" value="TreeGrafter"/>
</dbReference>
<evidence type="ECO:0000313" key="8">
    <source>
        <dbReference type="EMBL" id="KAF1815108.1"/>
    </source>
</evidence>
<feature type="compositionally biased region" description="Basic and acidic residues" evidence="6">
    <location>
        <begin position="481"/>
        <end position="498"/>
    </location>
</feature>
<evidence type="ECO:0000313" key="9">
    <source>
        <dbReference type="Proteomes" id="UP000504638"/>
    </source>
</evidence>
<dbReference type="SUPFAM" id="SSF56024">
    <property type="entry name" value="Phospholipase D/nuclease"/>
    <property type="match status" value="2"/>
</dbReference>
<dbReference type="RefSeq" id="XP_033536739.1">
    <property type="nucleotide sequence ID" value="XM_033682289.1"/>
</dbReference>
<dbReference type="InterPro" id="IPR016555">
    <property type="entry name" value="PLipase_D_euk"/>
</dbReference>
<keyword evidence="4" id="KW-0443">Lipid metabolism</keyword>
<dbReference type="GO" id="GO:0035556">
    <property type="term" value="P:intracellular signal transduction"/>
    <property type="evidence" value="ECO:0007669"/>
    <property type="project" value="InterPro"/>
</dbReference>
<dbReference type="EMBL" id="ML975152">
    <property type="protein sequence ID" value="KAF1815108.1"/>
    <property type="molecule type" value="Genomic_DNA"/>
</dbReference>
<dbReference type="EC" id="3.1.4.4" evidence="5"/>
<evidence type="ECO:0000256" key="4">
    <source>
        <dbReference type="ARBA" id="ARBA00023098"/>
    </source>
</evidence>
<dbReference type="SMART" id="SM00155">
    <property type="entry name" value="PLDc"/>
    <property type="match status" value="2"/>
</dbReference>
<dbReference type="PIRSF" id="PIRSF009376">
    <property type="entry name" value="Phospholipase_D_euk"/>
    <property type="match status" value="1"/>
</dbReference>
<proteinExistence type="inferred from homology"/>
<dbReference type="Gene3D" id="3.30.870.10">
    <property type="entry name" value="Endonuclease Chain A"/>
    <property type="match status" value="3"/>
</dbReference>
<comment type="catalytic activity">
    <reaction evidence="5">
        <text>a 1,2-diacyl-sn-glycero-3-phosphocholine + H2O = a 1,2-diacyl-sn-glycero-3-phosphate + choline + H(+)</text>
        <dbReference type="Rhea" id="RHEA:14445"/>
        <dbReference type="ChEBI" id="CHEBI:15354"/>
        <dbReference type="ChEBI" id="CHEBI:15377"/>
        <dbReference type="ChEBI" id="CHEBI:15378"/>
        <dbReference type="ChEBI" id="CHEBI:57643"/>
        <dbReference type="ChEBI" id="CHEBI:58608"/>
        <dbReference type="EC" id="3.1.4.4"/>
    </reaction>
</comment>
<dbReference type="GO" id="GO:0004630">
    <property type="term" value="F:phospholipase D activity"/>
    <property type="evidence" value="ECO:0007669"/>
    <property type="project" value="UniProtKB-UniRule"/>
</dbReference>
<evidence type="ECO:0000313" key="10">
    <source>
        <dbReference type="RefSeq" id="XP_033536739.1"/>
    </source>
</evidence>